<dbReference type="EMBL" id="SOAU01000001">
    <property type="protein sequence ID" value="TDT17786.1"/>
    <property type="molecule type" value="Genomic_DNA"/>
</dbReference>
<dbReference type="InterPro" id="IPR014917">
    <property type="entry name" value="DUF1800"/>
</dbReference>
<dbReference type="RefSeq" id="WP_133870053.1">
    <property type="nucleotide sequence ID" value="NZ_SOAU01000001.1"/>
</dbReference>
<dbReference type="Proteomes" id="UP000294558">
    <property type="component" value="Unassembled WGS sequence"/>
</dbReference>
<keyword evidence="2" id="KW-1185">Reference proteome</keyword>
<accession>A0A4R7I4X5</accession>
<evidence type="ECO:0000313" key="1">
    <source>
        <dbReference type="EMBL" id="TDT17786.1"/>
    </source>
</evidence>
<name>A0A4R7I4X5_9ACTN</name>
<sequence length="454" mass="50540">MADTAQIEHLLRRTEFVARPDRVAQLTPLTLAQAVDNVLDVPVNPGTASLTASENWERGVELTHFWLDRMAHDSPKPLQEKMAFFWHGHFCSDLTKAGSAALMREQIDLFRTDGLGNLRDLAIAMSTQVAMLRYLDNNQNKATSPNQNFARELMELFLLGVGNYTEADVEASTAAWTGHTDQWDTDQYVWRADWHDGSAKQYLGRTINQGGDPKLHGAETIEVVLGAGQVPVGPNTGRQTRAVAAEFVSKKLWAEFAGTPIPPATLSHLRDVALANDFEIRPWLRALLLSDAFYASDVSSGRVRTPVEFVVASLVATGQRSEVGTPLWLMEGMGQRPLFPPNVSGWKHNGYWVNASAMAKRTESARRSAWQSMRGYWDGDELIHLAGGTISKTEVYETYRDRPADLVDRFLELMHLSYSSASRDALVAYSTASERWERADLLALILVAPDFHLA</sequence>
<gene>
    <name evidence="1" type="ORF">BDK89_3399</name>
</gene>
<organism evidence="1 2">
    <name type="scientific">Ilumatobacter fluminis</name>
    <dbReference type="NCBI Taxonomy" id="467091"/>
    <lineage>
        <taxon>Bacteria</taxon>
        <taxon>Bacillati</taxon>
        <taxon>Actinomycetota</taxon>
        <taxon>Acidimicrobiia</taxon>
        <taxon>Acidimicrobiales</taxon>
        <taxon>Ilumatobacteraceae</taxon>
        <taxon>Ilumatobacter</taxon>
    </lineage>
</organism>
<reference evidence="1 2" key="1">
    <citation type="submission" date="2019-03" db="EMBL/GenBank/DDBJ databases">
        <title>Sequencing the genomes of 1000 actinobacteria strains.</title>
        <authorList>
            <person name="Klenk H.-P."/>
        </authorList>
    </citation>
    <scope>NUCLEOTIDE SEQUENCE [LARGE SCALE GENOMIC DNA]</scope>
    <source>
        <strain evidence="1 2">DSM 18936</strain>
    </source>
</reference>
<evidence type="ECO:0000313" key="2">
    <source>
        <dbReference type="Proteomes" id="UP000294558"/>
    </source>
</evidence>
<dbReference type="AlphaFoldDB" id="A0A4R7I4X5"/>
<proteinExistence type="predicted"/>
<protein>
    <submittedName>
        <fullName evidence="1">Uncharacterized protein (DUF1800 family)</fullName>
    </submittedName>
</protein>
<comment type="caution">
    <text evidence="1">The sequence shown here is derived from an EMBL/GenBank/DDBJ whole genome shotgun (WGS) entry which is preliminary data.</text>
</comment>
<dbReference type="Pfam" id="PF08811">
    <property type="entry name" value="DUF1800"/>
    <property type="match status" value="1"/>
</dbReference>
<dbReference type="OrthoDB" id="9772295at2"/>